<dbReference type="OrthoDB" id="10398468at2759"/>
<dbReference type="EMBL" id="FN653023">
    <property type="protein sequence ID" value="CBY18194.1"/>
    <property type="molecule type" value="Genomic_DNA"/>
</dbReference>
<dbReference type="Proteomes" id="UP000001307">
    <property type="component" value="Unassembled WGS sequence"/>
</dbReference>
<proteinExistence type="predicted"/>
<keyword evidence="2" id="KW-1185">Reference proteome</keyword>
<evidence type="ECO:0000313" key="1">
    <source>
        <dbReference type="EMBL" id="CBY18194.1"/>
    </source>
</evidence>
<organism evidence="1">
    <name type="scientific">Oikopleura dioica</name>
    <name type="common">Tunicate</name>
    <dbReference type="NCBI Taxonomy" id="34765"/>
    <lineage>
        <taxon>Eukaryota</taxon>
        <taxon>Metazoa</taxon>
        <taxon>Chordata</taxon>
        <taxon>Tunicata</taxon>
        <taxon>Appendicularia</taxon>
        <taxon>Copelata</taxon>
        <taxon>Oikopleuridae</taxon>
        <taxon>Oikopleura</taxon>
    </lineage>
</organism>
<name>E4X3J0_OIKDI</name>
<dbReference type="AlphaFoldDB" id="E4X3J0"/>
<protein>
    <submittedName>
        <fullName evidence="1">Uncharacterized protein</fullName>
    </submittedName>
</protein>
<sequence length="130" mass="15468">MLNLLSCFLPTGQEKQRKRMRTVSIEEIDAKSDFGTFIPISYPSKQRFRRFAKKNIPIRRDRKNMKKRNISATSVPRAQQISRQRRSEMFNLREKIIIPRTNNQIVRKTNDQAVPVVKNVYIDDRVKTYI</sequence>
<evidence type="ECO:0000313" key="2">
    <source>
        <dbReference type="Proteomes" id="UP000001307"/>
    </source>
</evidence>
<accession>E4X3J0</accession>
<dbReference type="InParanoid" id="E4X3J0"/>
<gene>
    <name evidence="1" type="ORF">GSOID_T00017832001</name>
</gene>
<reference evidence="1" key="1">
    <citation type="journal article" date="2010" name="Science">
        <title>Plasticity of animal genome architecture unmasked by rapid evolution of a pelagic tunicate.</title>
        <authorList>
            <person name="Denoeud F."/>
            <person name="Henriet S."/>
            <person name="Mungpakdee S."/>
            <person name="Aury J.M."/>
            <person name="Da Silva C."/>
            <person name="Brinkmann H."/>
            <person name="Mikhaleva J."/>
            <person name="Olsen L.C."/>
            <person name="Jubin C."/>
            <person name="Canestro C."/>
            <person name="Bouquet J.M."/>
            <person name="Danks G."/>
            <person name="Poulain J."/>
            <person name="Campsteijn C."/>
            <person name="Adamski M."/>
            <person name="Cross I."/>
            <person name="Yadetie F."/>
            <person name="Muffato M."/>
            <person name="Louis A."/>
            <person name="Butcher S."/>
            <person name="Tsagkogeorga G."/>
            <person name="Konrad A."/>
            <person name="Singh S."/>
            <person name="Jensen M.F."/>
            <person name="Cong E.H."/>
            <person name="Eikeseth-Otteraa H."/>
            <person name="Noel B."/>
            <person name="Anthouard V."/>
            <person name="Porcel B.M."/>
            <person name="Kachouri-Lafond R."/>
            <person name="Nishino A."/>
            <person name="Ugolini M."/>
            <person name="Chourrout P."/>
            <person name="Nishida H."/>
            <person name="Aasland R."/>
            <person name="Huzurbazar S."/>
            <person name="Westhof E."/>
            <person name="Delsuc F."/>
            <person name="Lehrach H."/>
            <person name="Reinhardt R."/>
            <person name="Weissenbach J."/>
            <person name="Roy S.W."/>
            <person name="Artiguenave F."/>
            <person name="Postlethwait J.H."/>
            <person name="Manak J.R."/>
            <person name="Thompson E.M."/>
            <person name="Jaillon O."/>
            <person name="Du Pasquier L."/>
            <person name="Boudinot P."/>
            <person name="Liberles D.A."/>
            <person name="Volff J.N."/>
            <person name="Philippe H."/>
            <person name="Lenhard B."/>
            <person name="Roest Crollius H."/>
            <person name="Wincker P."/>
            <person name="Chourrout D."/>
        </authorList>
    </citation>
    <scope>NUCLEOTIDE SEQUENCE [LARGE SCALE GENOMIC DNA]</scope>
</reference>